<dbReference type="InterPro" id="IPR050312">
    <property type="entry name" value="IolE/XylAMocC-like"/>
</dbReference>
<dbReference type="SUPFAM" id="SSF51658">
    <property type="entry name" value="Xylose isomerase-like"/>
    <property type="match status" value="1"/>
</dbReference>
<feature type="domain" description="Xylose isomerase-like TIM barrel" evidence="1">
    <location>
        <begin position="86"/>
        <end position="271"/>
    </location>
</feature>
<dbReference type="InterPro" id="IPR013022">
    <property type="entry name" value="Xyl_isomerase-like_TIM-brl"/>
</dbReference>
<keyword evidence="2" id="KW-0413">Isomerase</keyword>
<dbReference type="RefSeq" id="WP_107631942.1">
    <property type="nucleotide sequence ID" value="NZ_JAOQJE010000010.1"/>
</dbReference>
<dbReference type="EMBL" id="JAOQJE010000010">
    <property type="protein sequence ID" value="MCU6789680.1"/>
    <property type="molecule type" value="Genomic_DNA"/>
</dbReference>
<name>A0ABT2U4X8_9FIRM</name>
<protein>
    <submittedName>
        <fullName evidence="2">Sugar phosphate isomerase/epimerase</fullName>
    </submittedName>
</protein>
<dbReference type="Proteomes" id="UP001652397">
    <property type="component" value="Unassembled WGS sequence"/>
</dbReference>
<keyword evidence="3" id="KW-1185">Reference proteome</keyword>
<evidence type="ECO:0000313" key="3">
    <source>
        <dbReference type="Proteomes" id="UP001652397"/>
    </source>
</evidence>
<dbReference type="PANTHER" id="PTHR12110">
    <property type="entry name" value="HYDROXYPYRUVATE ISOMERASE"/>
    <property type="match status" value="1"/>
</dbReference>
<evidence type="ECO:0000313" key="2">
    <source>
        <dbReference type="EMBL" id="MCU6789680.1"/>
    </source>
</evidence>
<sequence>MAQTWLGISSFTYPFLSGVNPAQRPAQPLTPLGLIDKAVALDVGCVQYSHNLPFDDFSDATLDEIRVYAQERGILLEAGMKGMTPARLERYIDISARLGVSMLRGITDAAGYEPPMEETIRVVRGVLPRLERHGLTLGIENHDRFLAHEYAEMIAQIGHPLVGLVVDSTNSLSTEEPIDEVLQYMAPYCVCFHVKDYTIQRSNSGVGLAITGMPAGQGRQPIPKILDYLKREAPRDFSTVLESWMACCPTLEQTLSQEEDWAEQSVAYLRQLIPARPPYSGQP</sequence>
<dbReference type="InterPro" id="IPR036237">
    <property type="entry name" value="Xyl_isomerase-like_sf"/>
</dbReference>
<dbReference type="PANTHER" id="PTHR12110:SF53">
    <property type="entry name" value="BLR5974 PROTEIN"/>
    <property type="match status" value="1"/>
</dbReference>
<dbReference type="Gene3D" id="3.20.20.150">
    <property type="entry name" value="Divalent-metal-dependent TIM barrel enzymes"/>
    <property type="match status" value="1"/>
</dbReference>
<dbReference type="Pfam" id="PF01261">
    <property type="entry name" value="AP_endonuc_2"/>
    <property type="match status" value="1"/>
</dbReference>
<proteinExistence type="predicted"/>
<accession>A0ABT2U4X8</accession>
<evidence type="ECO:0000259" key="1">
    <source>
        <dbReference type="Pfam" id="PF01261"/>
    </source>
</evidence>
<reference evidence="2 3" key="1">
    <citation type="journal article" date="2021" name="ISME Commun">
        <title>Automated analysis of genomic sequences facilitates high-throughput and comprehensive description of bacteria.</title>
        <authorList>
            <person name="Hitch T.C.A."/>
        </authorList>
    </citation>
    <scope>NUCLEOTIDE SEQUENCE [LARGE SCALE GENOMIC DNA]</scope>
    <source>
        <strain evidence="2 3">Sanger_34</strain>
    </source>
</reference>
<dbReference type="GO" id="GO:0016853">
    <property type="term" value="F:isomerase activity"/>
    <property type="evidence" value="ECO:0007669"/>
    <property type="project" value="UniProtKB-KW"/>
</dbReference>
<gene>
    <name evidence="2" type="ORF">OCV66_11380</name>
</gene>
<organism evidence="2 3">
    <name type="scientific">Agathobaculum ammoniilyticum</name>
    <dbReference type="NCBI Taxonomy" id="2981778"/>
    <lineage>
        <taxon>Bacteria</taxon>
        <taxon>Bacillati</taxon>
        <taxon>Bacillota</taxon>
        <taxon>Clostridia</taxon>
        <taxon>Eubacteriales</taxon>
        <taxon>Butyricicoccaceae</taxon>
        <taxon>Agathobaculum</taxon>
    </lineage>
</organism>
<comment type="caution">
    <text evidence="2">The sequence shown here is derived from an EMBL/GenBank/DDBJ whole genome shotgun (WGS) entry which is preliminary data.</text>
</comment>